<comment type="caution">
    <text evidence="2">The sequence shown here is derived from an EMBL/GenBank/DDBJ whole genome shotgun (WGS) entry which is preliminary data.</text>
</comment>
<evidence type="ECO:0000313" key="3">
    <source>
        <dbReference type="Proteomes" id="UP000290572"/>
    </source>
</evidence>
<dbReference type="AlphaFoldDB" id="A0A498LTW4"/>
<evidence type="ECO:0000256" key="1">
    <source>
        <dbReference type="SAM" id="MobiDB-lite"/>
    </source>
</evidence>
<name>A0A498LTW4_LABRO</name>
<feature type="compositionally biased region" description="Polar residues" evidence="1">
    <location>
        <begin position="17"/>
        <end position="29"/>
    </location>
</feature>
<protein>
    <submittedName>
        <fullName evidence="2">Uncharacterized protein</fullName>
    </submittedName>
</protein>
<dbReference type="Proteomes" id="UP000290572">
    <property type="component" value="Unassembled WGS sequence"/>
</dbReference>
<dbReference type="EMBL" id="QBIY01013198">
    <property type="protein sequence ID" value="RXN10556.1"/>
    <property type="molecule type" value="Genomic_DNA"/>
</dbReference>
<evidence type="ECO:0000313" key="2">
    <source>
        <dbReference type="EMBL" id="RXN10556.1"/>
    </source>
</evidence>
<keyword evidence="3" id="KW-1185">Reference proteome</keyword>
<feature type="region of interest" description="Disordered" evidence="1">
    <location>
        <begin position="1"/>
        <end position="29"/>
    </location>
</feature>
<accession>A0A498LTW4</accession>
<sequence>MLTQDATDALETREYNHSLSNPTTSASSHMQHFNNTVAVKEKNLNKGYVSCEEPTGGGMFRYDVEEMNVRAEMEESYQSTDK</sequence>
<reference evidence="2 3" key="1">
    <citation type="submission" date="2018-03" db="EMBL/GenBank/DDBJ databases">
        <title>Draft genome sequence of Rohu Carp (Labeo rohita).</title>
        <authorList>
            <person name="Das P."/>
            <person name="Kushwaha B."/>
            <person name="Joshi C.G."/>
            <person name="Kumar D."/>
            <person name="Nagpure N.S."/>
            <person name="Sahoo L."/>
            <person name="Das S.P."/>
            <person name="Bit A."/>
            <person name="Patnaik S."/>
            <person name="Meher P.K."/>
            <person name="Jayasankar P."/>
            <person name="Koringa P.G."/>
            <person name="Patel N.V."/>
            <person name="Hinsu A.T."/>
            <person name="Kumar R."/>
            <person name="Pandey M."/>
            <person name="Agarwal S."/>
            <person name="Srivastava S."/>
            <person name="Singh M."/>
            <person name="Iquebal M.A."/>
            <person name="Jaiswal S."/>
            <person name="Angadi U.B."/>
            <person name="Kumar N."/>
            <person name="Raza M."/>
            <person name="Shah T.M."/>
            <person name="Rai A."/>
            <person name="Jena J.K."/>
        </authorList>
    </citation>
    <scope>NUCLEOTIDE SEQUENCE [LARGE SCALE GENOMIC DNA]</scope>
    <source>
        <strain evidence="2">DASCIFA01</strain>
        <tissue evidence="2">Testis</tissue>
    </source>
</reference>
<gene>
    <name evidence="2" type="ORF">ROHU_030626</name>
</gene>
<proteinExistence type="predicted"/>
<organism evidence="2 3">
    <name type="scientific">Labeo rohita</name>
    <name type="common">Indian major carp</name>
    <name type="synonym">Cyprinus rohita</name>
    <dbReference type="NCBI Taxonomy" id="84645"/>
    <lineage>
        <taxon>Eukaryota</taxon>
        <taxon>Metazoa</taxon>
        <taxon>Chordata</taxon>
        <taxon>Craniata</taxon>
        <taxon>Vertebrata</taxon>
        <taxon>Euteleostomi</taxon>
        <taxon>Actinopterygii</taxon>
        <taxon>Neopterygii</taxon>
        <taxon>Teleostei</taxon>
        <taxon>Ostariophysi</taxon>
        <taxon>Cypriniformes</taxon>
        <taxon>Cyprinidae</taxon>
        <taxon>Labeoninae</taxon>
        <taxon>Labeonini</taxon>
        <taxon>Labeo</taxon>
    </lineage>
</organism>